<organism evidence="1 2">
    <name type="scientific">Gemmata massiliana</name>
    <dbReference type="NCBI Taxonomy" id="1210884"/>
    <lineage>
        <taxon>Bacteria</taxon>
        <taxon>Pseudomonadati</taxon>
        <taxon>Planctomycetota</taxon>
        <taxon>Planctomycetia</taxon>
        <taxon>Gemmatales</taxon>
        <taxon>Gemmataceae</taxon>
        <taxon>Gemmata</taxon>
    </lineage>
</organism>
<sequence length="60" mass="6686">MSCETFVLLVIGVLCFSVWSVIETTKDIANAAGKILDNETVQEVSRGVLISWFDSWFSND</sequence>
<reference evidence="1 2" key="1">
    <citation type="submission" date="2019-05" db="EMBL/GenBank/DDBJ databases">
        <authorList>
            <consortium name="Science for Life Laboratories"/>
        </authorList>
    </citation>
    <scope>NUCLEOTIDE SEQUENCE [LARGE SCALE GENOMIC DNA]</scope>
    <source>
        <strain evidence="1">Soil9</strain>
    </source>
</reference>
<accession>A0A6P2CYL6</accession>
<dbReference type="RefSeq" id="WP_162667686.1">
    <property type="nucleotide sequence ID" value="NZ_LR593886.1"/>
</dbReference>
<keyword evidence="2" id="KW-1185">Reference proteome</keyword>
<dbReference type="KEGG" id="gms:SOIL9_48300"/>
<proteinExistence type="predicted"/>
<dbReference type="Proteomes" id="UP000464178">
    <property type="component" value="Chromosome"/>
</dbReference>
<gene>
    <name evidence="1" type="ORF">SOIL9_48300</name>
</gene>
<name>A0A6P2CYL6_9BACT</name>
<dbReference type="AlphaFoldDB" id="A0A6P2CYL6"/>
<evidence type="ECO:0000313" key="2">
    <source>
        <dbReference type="Proteomes" id="UP000464178"/>
    </source>
</evidence>
<protein>
    <submittedName>
        <fullName evidence="1">Uncharacterized protein</fullName>
    </submittedName>
</protein>
<dbReference type="EMBL" id="LR593886">
    <property type="protein sequence ID" value="VTR92884.1"/>
    <property type="molecule type" value="Genomic_DNA"/>
</dbReference>
<evidence type="ECO:0000313" key="1">
    <source>
        <dbReference type="EMBL" id="VTR92884.1"/>
    </source>
</evidence>